<dbReference type="Proteomes" id="UP000282312">
    <property type="component" value="Unassembled WGS sequence"/>
</dbReference>
<name>A0A3N9W004_9ACTN</name>
<evidence type="ECO:0000313" key="3">
    <source>
        <dbReference type="Proteomes" id="UP000282312"/>
    </source>
</evidence>
<feature type="domain" description="AB hydrolase-1" evidence="1">
    <location>
        <begin position="71"/>
        <end position="303"/>
    </location>
</feature>
<sequence>MMGARTASAMSIERKFAIGMAALCVGSWATGARTRFLGTRRRMSAFSTMPRPNGGVIEVDQRRPPDAKFGVVFINGLGLPHEQWAWVREHLPENAAIVGYNRPGYGLSSPLTGATLEDQLCIIDELRECYLDGLPLVLAGHSIGGYLAAAYAASRRDAGVSHVVMVDATIISDLQASLGQLSDWWTRQRLLMECLWAAAGLNVLRPVIPVRELYSSEIKESFTAFHALPRVWATAYREYLAARAYPAVRKLAVPLHVVTALKGTRSDVRHRASQERMLELSDRSWHHVRADADHMGVVAEETHAKILAELVVPGSNA</sequence>
<protein>
    <submittedName>
        <fullName evidence="2">Alpha/beta hydrolase</fullName>
    </submittedName>
</protein>
<dbReference type="GO" id="GO:0016787">
    <property type="term" value="F:hydrolase activity"/>
    <property type="evidence" value="ECO:0007669"/>
    <property type="project" value="UniProtKB-KW"/>
</dbReference>
<gene>
    <name evidence="2" type="ORF">DLJ59_34975</name>
</gene>
<keyword evidence="3" id="KW-1185">Reference proteome</keyword>
<keyword evidence="2" id="KW-0378">Hydrolase</keyword>
<proteinExistence type="predicted"/>
<dbReference type="InterPro" id="IPR029058">
    <property type="entry name" value="AB_hydrolase_fold"/>
</dbReference>
<dbReference type="EMBL" id="QGSZ01000392">
    <property type="protein sequence ID" value="RQW94077.1"/>
    <property type="molecule type" value="Genomic_DNA"/>
</dbReference>
<dbReference type="SUPFAM" id="SSF53474">
    <property type="entry name" value="alpha/beta-Hydrolases"/>
    <property type="match status" value="1"/>
</dbReference>
<dbReference type="InterPro" id="IPR000073">
    <property type="entry name" value="AB_hydrolase_1"/>
</dbReference>
<organism evidence="2 3">
    <name type="scientific">Micromonospora inaquosa</name>
    <dbReference type="NCBI Taxonomy" id="2203716"/>
    <lineage>
        <taxon>Bacteria</taxon>
        <taxon>Bacillati</taxon>
        <taxon>Actinomycetota</taxon>
        <taxon>Actinomycetes</taxon>
        <taxon>Micromonosporales</taxon>
        <taxon>Micromonosporaceae</taxon>
        <taxon>Micromonospora</taxon>
    </lineage>
</organism>
<evidence type="ECO:0000259" key="1">
    <source>
        <dbReference type="Pfam" id="PF12697"/>
    </source>
</evidence>
<dbReference type="AlphaFoldDB" id="A0A3N9W004"/>
<dbReference type="PANTHER" id="PTHR42886:SF29">
    <property type="entry name" value="PUMMELIG, ISOFORM A"/>
    <property type="match status" value="1"/>
</dbReference>
<accession>A0A3N9W004</accession>
<dbReference type="PANTHER" id="PTHR42886">
    <property type="entry name" value="RE40534P-RELATED"/>
    <property type="match status" value="1"/>
</dbReference>
<dbReference type="Pfam" id="PF12697">
    <property type="entry name" value="Abhydrolase_6"/>
    <property type="match status" value="1"/>
</dbReference>
<comment type="caution">
    <text evidence="2">The sequence shown here is derived from an EMBL/GenBank/DDBJ whole genome shotgun (WGS) entry which is preliminary data.</text>
</comment>
<reference evidence="2 3" key="1">
    <citation type="submission" date="2018-05" db="EMBL/GenBank/DDBJ databases">
        <title>Micromonospora from Atacama Desert.</title>
        <authorList>
            <person name="Carro L."/>
            <person name="Goodfellow M."/>
            <person name="Klenk H.-P."/>
        </authorList>
    </citation>
    <scope>NUCLEOTIDE SEQUENCE [LARGE SCALE GENOMIC DNA]</scope>
    <source>
        <strain evidence="2 3">LB39</strain>
    </source>
</reference>
<dbReference type="Gene3D" id="3.40.50.1820">
    <property type="entry name" value="alpha/beta hydrolase"/>
    <property type="match status" value="1"/>
</dbReference>
<evidence type="ECO:0000313" key="2">
    <source>
        <dbReference type="EMBL" id="RQW94077.1"/>
    </source>
</evidence>